<sequence>MSYVEVPGAKVPIRMWADPASVEDVAMQQLRNVSTLPWIKGLAVMPDVHFGKGATVGSVIAMQGAVCPAAVGVDIGCGMSAVKTSLTANDLPGDLSRLRSKIEQAIPVGRGMHDDVVDPGRLHGFPTAGWDDFWGRFGGIADAVKFRQERATKQMGTLGSGNHFIEFCLDETGSVWLMLHSGSRNIGKELADFHIGQAQKLPHNQGLIDRDLAVFVADTPQMAAYRNDLFWAQEYAKFNRAIMMGLFQDVVRKEFKKARVTFEPVISCHHNYVAEERYEGMDLLVTRKGAIRAGSGDYGIIPGSMGTGSYIVKGLGNEKSFNSASHGAGRRMSRNAAKKRFSTKDLEEQTQGVECRKDSGVVDEIPGAYKPIEQVIDQQRDLVEVVAKLKQVVCVKG</sequence>
<dbReference type="EMBL" id="JBHXKZ010000003">
    <property type="protein sequence ID" value="MFD4821843.1"/>
    <property type="molecule type" value="Genomic_DNA"/>
</dbReference>
<feature type="region of interest" description="Disordered" evidence="10">
    <location>
        <begin position="323"/>
        <end position="349"/>
    </location>
</feature>
<dbReference type="InterPro" id="IPR001233">
    <property type="entry name" value="RtcB"/>
</dbReference>
<comment type="cofactor">
    <cofactor evidence="1">
        <name>Mn(2+)</name>
        <dbReference type="ChEBI" id="CHEBI:29035"/>
    </cofactor>
</comment>
<proteinExistence type="predicted"/>
<dbReference type="InterPro" id="IPR052915">
    <property type="entry name" value="RtcB-like"/>
</dbReference>
<protein>
    <recommendedName>
        <fullName evidence="2">3'-phosphate/5'-hydroxy nucleic acid ligase</fullName>
        <ecNumber evidence="2">6.5.1.8</ecNumber>
    </recommendedName>
</protein>
<evidence type="ECO:0000256" key="2">
    <source>
        <dbReference type="ARBA" id="ARBA00012726"/>
    </source>
</evidence>
<evidence type="ECO:0000256" key="10">
    <source>
        <dbReference type="SAM" id="MobiDB-lite"/>
    </source>
</evidence>
<comment type="catalytic activity">
    <reaction evidence="9">
        <text>a 3'-end 3'-phospho-ribonucleotide-RNA + a 5'-end dephospho-ribonucleoside-RNA + GTP = a ribonucleotidyl-ribonucleotide-RNA + GMP + diphosphate</text>
        <dbReference type="Rhea" id="RHEA:68076"/>
        <dbReference type="Rhea" id="RHEA-COMP:10463"/>
        <dbReference type="Rhea" id="RHEA-COMP:13936"/>
        <dbReference type="Rhea" id="RHEA-COMP:17355"/>
        <dbReference type="ChEBI" id="CHEBI:33019"/>
        <dbReference type="ChEBI" id="CHEBI:37565"/>
        <dbReference type="ChEBI" id="CHEBI:58115"/>
        <dbReference type="ChEBI" id="CHEBI:83062"/>
        <dbReference type="ChEBI" id="CHEBI:138284"/>
        <dbReference type="ChEBI" id="CHEBI:173118"/>
        <dbReference type="EC" id="6.5.1.8"/>
    </reaction>
</comment>
<keyword evidence="12" id="KW-1185">Reference proteome</keyword>
<dbReference type="Gene3D" id="3.90.1860.10">
    <property type="entry name" value="tRNA-splicing ligase RtcB"/>
    <property type="match status" value="1"/>
</dbReference>
<dbReference type="Proteomes" id="UP001598352">
    <property type="component" value="Unassembled WGS sequence"/>
</dbReference>
<evidence type="ECO:0000313" key="11">
    <source>
        <dbReference type="EMBL" id="MFD4821843.1"/>
    </source>
</evidence>
<organism evidence="11 12">
    <name type="scientific">Streptomyces rubiginosohelvolus</name>
    <dbReference type="NCBI Taxonomy" id="67362"/>
    <lineage>
        <taxon>Bacteria</taxon>
        <taxon>Bacillati</taxon>
        <taxon>Actinomycetota</taxon>
        <taxon>Actinomycetes</taxon>
        <taxon>Kitasatosporales</taxon>
        <taxon>Streptomycetaceae</taxon>
        <taxon>Streptomyces</taxon>
    </lineage>
</organism>
<feature type="compositionally biased region" description="Basic residues" evidence="10">
    <location>
        <begin position="328"/>
        <end position="341"/>
    </location>
</feature>
<dbReference type="GO" id="GO:0170057">
    <property type="term" value="F:RNA ligase (GTP) activity"/>
    <property type="evidence" value="ECO:0007669"/>
    <property type="project" value="UniProtKB-EC"/>
</dbReference>
<evidence type="ECO:0000256" key="4">
    <source>
        <dbReference type="ARBA" id="ARBA00022723"/>
    </source>
</evidence>
<reference evidence="11 12" key="1">
    <citation type="submission" date="2024-09" db="EMBL/GenBank/DDBJ databases">
        <title>The Natural Products Discovery Center: Release of the First 8490 Sequenced Strains for Exploring Actinobacteria Biosynthetic Diversity.</title>
        <authorList>
            <person name="Kalkreuter E."/>
            <person name="Kautsar S.A."/>
            <person name="Yang D."/>
            <person name="Bader C.D."/>
            <person name="Teijaro C.N."/>
            <person name="Fluegel L."/>
            <person name="Davis C.M."/>
            <person name="Simpson J.R."/>
            <person name="Lauterbach L."/>
            <person name="Steele A.D."/>
            <person name="Gui C."/>
            <person name="Meng S."/>
            <person name="Li G."/>
            <person name="Viehrig K."/>
            <person name="Ye F."/>
            <person name="Su P."/>
            <person name="Kiefer A.F."/>
            <person name="Nichols A."/>
            <person name="Cepeda A.J."/>
            <person name="Yan W."/>
            <person name="Fan B."/>
            <person name="Jiang Y."/>
            <person name="Adhikari A."/>
            <person name="Zheng C.-J."/>
            <person name="Schuster L."/>
            <person name="Cowan T.M."/>
            <person name="Smanski M.J."/>
            <person name="Chevrette M.G."/>
            <person name="De Carvalho L.P.S."/>
            <person name="Shen B."/>
        </authorList>
    </citation>
    <scope>NUCLEOTIDE SEQUENCE [LARGE SCALE GENOMIC DNA]</scope>
    <source>
        <strain evidence="11 12">NPDC058428</strain>
    </source>
</reference>
<keyword evidence="7" id="KW-0342">GTP-binding</keyword>
<evidence type="ECO:0000313" key="12">
    <source>
        <dbReference type="Proteomes" id="UP001598352"/>
    </source>
</evidence>
<accession>A0ABW6EV22</accession>
<evidence type="ECO:0000256" key="5">
    <source>
        <dbReference type="ARBA" id="ARBA00022741"/>
    </source>
</evidence>
<evidence type="ECO:0000256" key="9">
    <source>
        <dbReference type="ARBA" id="ARBA00047746"/>
    </source>
</evidence>
<keyword evidence="4" id="KW-0479">Metal-binding</keyword>
<dbReference type="PANTHER" id="PTHR43749:SF2">
    <property type="entry name" value="RNA-SPLICING LIGASE RTCB"/>
    <property type="match status" value="1"/>
</dbReference>
<keyword evidence="3 11" id="KW-0436">Ligase</keyword>
<dbReference type="PANTHER" id="PTHR43749">
    <property type="entry name" value="RNA-SPLICING LIGASE RTCB"/>
    <property type="match status" value="1"/>
</dbReference>
<keyword evidence="6" id="KW-0692">RNA repair</keyword>
<name>A0ABW6EV22_9ACTN</name>
<dbReference type="SUPFAM" id="SSF103365">
    <property type="entry name" value="Hypothetical protein PH1602"/>
    <property type="match status" value="1"/>
</dbReference>
<dbReference type="RefSeq" id="WP_382770330.1">
    <property type="nucleotide sequence ID" value="NZ_JBHXKZ010000003.1"/>
</dbReference>
<evidence type="ECO:0000256" key="8">
    <source>
        <dbReference type="ARBA" id="ARBA00023211"/>
    </source>
</evidence>
<dbReference type="InterPro" id="IPR036025">
    <property type="entry name" value="RtcB-like_sf"/>
</dbReference>
<evidence type="ECO:0000256" key="6">
    <source>
        <dbReference type="ARBA" id="ARBA00022800"/>
    </source>
</evidence>
<comment type="caution">
    <text evidence="11">The sequence shown here is derived from an EMBL/GenBank/DDBJ whole genome shotgun (WGS) entry which is preliminary data.</text>
</comment>
<keyword evidence="8" id="KW-0464">Manganese</keyword>
<dbReference type="Pfam" id="PF01139">
    <property type="entry name" value="RtcB"/>
    <property type="match status" value="1"/>
</dbReference>
<dbReference type="EC" id="6.5.1.8" evidence="2"/>
<gene>
    <name evidence="11" type="ORF">ACFWOQ_04630</name>
</gene>
<evidence type="ECO:0000256" key="3">
    <source>
        <dbReference type="ARBA" id="ARBA00022598"/>
    </source>
</evidence>
<evidence type="ECO:0000256" key="1">
    <source>
        <dbReference type="ARBA" id="ARBA00001936"/>
    </source>
</evidence>
<evidence type="ECO:0000256" key="7">
    <source>
        <dbReference type="ARBA" id="ARBA00023134"/>
    </source>
</evidence>
<keyword evidence="5" id="KW-0547">Nucleotide-binding</keyword>